<reference evidence="3" key="1">
    <citation type="submission" date="2025-08" db="UniProtKB">
        <authorList>
            <consortium name="RefSeq"/>
        </authorList>
    </citation>
    <scope>IDENTIFICATION</scope>
    <source>
        <strain evidence="3">Airmid</strain>
    </source>
</reference>
<dbReference type="InParanoid" id="A0A6P6YBE3"/>
<evidence type="ECO:0000313" key="2">
    <source>
        <dbReference type="Proteomes" id="UP000515146"/>
    </source>
</evidence>
<evidence type="ECO:0000256" key="1">
    <source>
        <dbReference type="SAM" id="SignalP"/>
    </source>
</evidence>
<dbReference type="InterPro" id="IPR001372">
    <property type="entry name" value="Dynein_light_chain_typ-1/2"/>
</dbReference>
<keyword evidence="2" id="KW-1185">Reference proteome</keyword>
<dbReference type="AlphaFoldDB" id="A0A6P6YBE3"/>
<feature type="signal peptide" evidence="1">
    <location>
        <begin position="1"/>
        <end position="24"/>
    </location>
</feature>
<dbReference type="GO" id="GO:0007017">
    <property type="term" value="P:microtubule-based process"/>
    <property type="evidence" value="ECO:0007669"/>
    <property type="project" value="InterPro"/>
</dbReference>
<keyword evidence="1" id="KW-0732">Signal</keyword>
<dbReference type="RefSeq" id="XP_027202692.1">
    <property type="nucleotide sequence ID" value="XM_027346891.1"/>
</dbReference>
<evidence type="ECO:0000313" key="3">
    <source>
        <dbReference type="RefSeq" id="XP_027202692.1"/>
    </source>
</evidence>
<dbReference type="Pfam" id="PF01221">
    <property type="entry name" value="Dynein_light"/>
    <property type="match status" value="1"/>
</dbReference>
<feature type="chain" id="PRO_5027932887" evidence="1">
    <location>
        <begin position="25"/>
        <end position="263"/>
    </location>
</feature>
<dbReference type="GO" id="GO:0030286">
    <property type="term" value="C:dynein complex"/>
    <property type="evidence" value="ECO:0007669"/>
    <property type="project" value="InterPro"/>
</dbReference>
<dbReference type="OMA" id="DSYSDWI"/>
<name>A0A6P6YBE3_DERPT</name>
<dbReference type="SUPFAM" id="SSF54648">
    <property type="entry name" value="DLC"/>
    <property type="match status" value="1"/>
</dbReference>
<proteinExistence type="predicted"/>
<dbReference type="Gene3D" id="3.30.740.10">
    <property type="entry name" value="Protein Inhibitor Of Neuronal Nitric Oxide Synthase"/>
    <property type="match status" value="1"/>
</dbReference>
<dbReference type="OrthoDB" id="6481118at2759"/>
<dbReference type="KEGG" id="dpte:113796589"/>
<sequence>MNQYSCIFILIFLLSLQQPMVVQCDTWITLWNKLNIPVEIQCFRDSSNNNVRKFKKKIIEPDDRYDIKGKYPQKSSSTTKKTTFYRHWCEVKTEDNISIMFDVFGGKNKKINKMSDSYSDWIINSGGIYRFRKGQLFMYYGKNWLGEEHNIEDDLAGTPEKELHPEDFAFIAPVDIDIKTAKMPIDKQRFAITKAEYAALKFENPKDMARYVKAAMKKRFGSFWEVFIEQKMSNKTVKRTCDSKFVMNFSVNELAFIVCQVMR</sequence>
<protein>
    <submittedName>
        <fullName evidence="3">Uncharacterized protein LOC113796589</fullName>
    </submittedName>
</protein>
<dbReference type="SMART" id="SM01375">
    <property type="entry name" value="Dynein_light"/>
    <property type="match status" value="1"/>
</dbReference>
<dbReference type="InterPro" id="IPR037177">
    <property type="entry name" value="DLC_sf"/>
</dbReference>
<dbReference type="Proteomes" id="UP000515146">
    <property type="component" value="Unplaced"/>
</dbReference>
<organism evidence="2 3">
    <name type="scientific">Dermatophagoides pteronyssinus</name>
    <name type="common">European house dust mite</name>
    <dbReference type="NCBI Taxonomy" id="6956"/>
    <lineage>
        <taxon>Eukaryota</taxon>
        <taxon>Metazoa</taxon>
        <taxon>Ecdysozoa</taxon>
        <taxon>Arthropoda</taxon>
        <taxon>Chelicerata</taxon>
        <taxon>Arachnida</taxon>
        <taxon>Acari</taxon>
        <taxon>Acariformes</taxon>
        <taxon>Sarcoptiformes</taxon>
        <taxon>Astigmata</taxon>
        <taxon>Psoroptidia</taxon>
        <taxon>Analgoidea</taxon>
        <taxon>Pyroglyphidae</taxon>
        <taxon>Dermatophagoidinae</taxon>
        <taxon>Dermatophagoides</taxon>
    </lineage>
</organism>
<gene>
    <name evidence="3" type="primary">LOC113796589</name>
</gene>
<accession>A0A6P6YBE3</accession>